<reference evidence="1" key="1">
    <citation type="submission" date="2014-01" db="EMBL/GenBank/DDBJ databases">
        <authorList>
            <person name="Aslett M."/>
        </authorList>
    </citation>
    <scope>NUCLEOTIDE SEQUENCE</scope>
</reference>
<evidence type="ECO:0000313" key="2">
    <source>
        <dbReference type="Proteomes" id="UP000030665"/>
    </source>
</evidence>
<dbReference type="AlphaFoldDB" id="A0A077ZD52"/>
<reference evidence="1" key="2">
    <citation type="submission" date="2014-03" db="EMBL/GenBank/DDBJ databases">
        <title>The whipworm genome and dual-species transcriptomics of an intimate host-pathogen interaction.</title>
        <authorList>
            <person name="Foth B.J."/>
            <person name="Tsai I.J."/>
            <person name="Reid A.J."/>
            <person name="Bancroft A.J."/>
            <person name="Nichol S."/>
            <person name="Tracey A."/>
            <person name="Holroyd N."/>
            <person name="Cotton J.A."/>
            <person name="Stanley E.J."/>
            <person name="Zarowiecki M."/>
            <person name="Liu J.Z."/>
            <person name="Huckvale T."/>
            <person name="Cooper P.J."/>
            <person name="Grencis R.K."/>
            <person name="Berriman M."/>
        </authorList>
    </citation>
    <scope>NUCLEOTIDE SEQUENCE [LARGE SCALE GENOMIC DNA]</scope>
</reference>
<protein>
    <submittedName>
        <fullName evidence="1">Uncharacterized protein</fullName>
    </submittedName>
</protein>
<dbReference type="EMBL" id="HG806051">
    <property type="protein sequence ID" value="CDW56535.1"/>
    <property type="molecule type" value="Genomic_DNA"/>
</dbReference>
<proteinExistence type="predicted"/>
<dbReference type="Proteomes" id="UP000030665">
    <property type="component" value="Unassembled WGS sequence"/>
</dbReference>
<accession>A0A077ZD52</accession>
<gene>
    <name evidence="1" type="ORF">TTRE_0000481501</name>
</gene>
<dbReference type="OrthoDB" id="5914686at2759"/>
<sequence length="72" mass="8371">MAIRQYFDSLAGMALGKRAQDRERVGSRLQFFDSLGGMALGKRRQAFVFHYRLLYERSSGCHPCKSRFSMEF</sequence>
<keyword evidence="2" id="KW-1185">Reference proteome</keyword>
<evidence type="ECO:0000313" key="1">
    <source>
        <dbReference type="EMBL" id="CDW56535.1"/>
    </source>
</evidence>
<organism evidence="1 2">
    <name type="scientific">Trichuris trichiura</name>
    <name type="common">Whipworm</name>
    <name type="synonym">Trichocephalus trichiurus</name>
    <dbReference type="NCBI Taxonomy" id="36087"/>
    <lineage>
        <taxon>Eukaryota</taxon>
        <taxon>Metazoa</taxon>
        <taxon>Ecdysozoa</taxon>
        <taxon>Nematoda</taxon>
        <taxon>Enoplea</taxon>
        <taxon>Dorylaimia</taxon>
        <taxon>Trichinellida</taxon>
        <taxon>Trichuridae</taxon>
        <taxon>Trichuris</taxon>
    </lineage>
</organism>
<name>A0A077ZD52_TRITR</name>